<dbReference type="PANTHER" id="PTHR41913:SF1">
    <property type="entry name" value="DUF1684 DOMAIN-CONTAINING PROTEIN"/>
    <property type="match status" value="1"/>
</dbReference>
<dbReference type="EMBL" id="UINC01125551">
    <property type="protein sequence ID" value="SVD03461.1"/>
    <property type="molecule type" value="Genomic_DNA"/>
</dbReference>
<sequence>MNHTFSWHSYQWFVIKRGENYAIRLKDFENPGMDPKFEIPYYPIDVSWKIKGSFEAYPPGKNRTISNIIDHPIEQPTIGIVSFIVGGKPFLLEAHMEGLKRTIIFMDGTTGNETYSGGRELYFDAPDGDGNVILDFNKAFNFPCAFNLFTTCPVPPPINRLKINITAGEKVFK</sequence>
<protein>
    <recommendedName>
        <fullName evidence="2">DUF1684 domain-containing protein</fullName>
    </recommendedName>
</protein>
<name>A0A382S3I3_9ZZZZ</name>
<proteinExistence type="predicted"/>
<accession>A0A382S3I3</accession>
<reference evidence="1" key="1">
    <citation type="submission" date="2018-05" db="EMBL/GenBank/DDBJ databases">
        <authorList>
            <person name="Lanie J.A."/>
            <person name="Ng W.-L."/>
            <person name="Kazmierczak K.M."/>
            <person name="Andrzejewski T.M."/>
            <person name="Davidsen T.M."/>
            <person name="Wayne K.J."/>
            <person name="Tettelin H."/>
            <person name="Glass J.I."/>
            <person name="Rusch D."/>
            <person name="Podicherti R."/>
            <person name="Tsui H.-C.T."/>
            <person name="Winkler M.E."/>
        </authorList>
    </citation>
    <scope>NUCLEOTIDE SEQUENCE</scope>
</reference>
<organism evidence="1">
    <name type="scientific">marine metagenome</name>
    <dbReference type="NCBI Taxonomy" id="408172"/>
    <lineage>
        <taxon>unclassified sequences</taxon>
        <taxon>metagenomes</taxon>
        <taxon>ecological metagenomes</taxon>
    </lineage>
</organism>
<dbReference type="Pfam" id="PF07920">
    <property type="entry name" value="DUF1684"/>
    <property type="match status" value="1"/>
</dbReference>
<evidence type="ECO:0000313" key="1">
    <source>
        <dbReference type="EMBL" id="SVD03461.1"/>
    </source>
</evidence>
<dbReference type="AlphaFoldDB" id="A0A382S3I3"/>
<dbReference type="InterPro" id="IPR012467">
    <property type="entry name" value="DUF1684"/>
</dbReference>
<evidence type="ECO:0008006" key="2">
    <source>
        <dbReference type="Google" id="ProtNLM"/>
    </source>
</evidence>
<gene>
    <name evidence="1" type="ORF">METZ01_LOCUS356315</name>
</gene>
<dbReference type="PANTHER" id="PTHR41913">
    <property type="entry name" value="DUF1684 DOMAIN-CONTAINING PROTEIN"/>
    <property type="match status" value="1"/>
</dbReference>